<name>A0A1Y6BN59_9PROT</name>
<keyword evidence="5" id="KW-0418">Kinase</keyword>
<dbReference type="NCBIfam" id="TIGR00229">
    <property type="entry name" value="sensory_box"/>
    <property type="match status" value="1"/>
</dbReference>
<dbReference type="InterPro" id="IPR005330">
    <property type="entry name" value="MHYT_dom"/>
</dbReference>
<keyword evidence="6" id="KW-0812">Transmembrane</keyword>
<feature type="transmembrane region" description="Helical" evidence="6">
    <location>
        <begin position="20"/>
        <end position="39"/>
    </location>
</feature>
<gene>
    <name evidence="10" type="ORF">SAMN05428998_10647</name>
</gene>
<dbReference type="SUPFAM" id="SSF47384">
    <property type="entry name" value="Homodimeric domain of signal transducing histidine kinase"/>
    <property type="match status" value="1"/>
</dbReference>
<dbReference type="InterPro" id="IPR036097">
    <property type="entry name" value="HisK_dim/P_sf"/>
</dbReference>
<dbReference type="InterPro" id="IPR000014">
    <property type="entry name" value="PAS"/>
</dbReference>
<dbReference type="InterPro" id="IPR004358">
    <property type="entry name" value="Sig_transdc_His_kin-like_C"/>
</dbReference>
<dbReference type="PRINTS" id="PR00344">
    <property type="entry name" value="BCTRLSENSOR"/>
</dbReference>
<reference evidence="10 11" key="1">
    <citation type="submission" date="2017-04" db="EMBL/GenBank/DDBJ databases">
        <authorList>
            <person name="Afonso C.L."/>
            <person name="Miller P.J."/>
            <person name="Scott M.A."/>
            <person name="Spackman E."/>
            <person name="Goraichik I."/>
            <person name="Dimitrov K.M."/>
            <person name="Suarez D.L."/>
            <person name="Swayne D.E."/>
        </authorList>
    </citation>
    <scope>NUCLEOTIDE SEQUENCE [LARGE SCALE GENOMIC DNA]</scope>
    <source>
        <strain evidence="10 11">USBA 355</strain>
    </source>
</reference>
<dbReference type="PROSITE" id="PS50924">
    <property type="entry name" value="MHYT"/>
    <property type="match status" value="1"/>
</dbReference>
<feature type="transmembrane region" description="Helical" evidence="6">
    <location>
        <begin position="220"/>
        <end position="243"/>
    </location>
</feature>
<dbReference type="Gene3D" id="3.30.565.10">
    <property type="entry name" value="Histidine kinase-like ATPase, C-terminal domain"/>
    <property type="match status" value="1"/>
</dbReference>
<evidence type="ECO:0000313" key="11">
    <source>
        <dbReference type="Proteomes" id="UP000192917"/>
    </source>
</evidence>
<feature type="transmembrane region" description="Helical" evidence="6">
    <location>
        <begin position="90"/>
        <end position="108"/>
    </location>
</feature>
<dbReference type="EC" id="2.7.13.3" evidence="2"/>
<dbReference type="STRING" id="560819.SAMN05428998_10647"/>
<dbReference type="Pfam" id="PF00512">
    <property type="entry name" value="HisKA"/>
    <property type="match status" value="1"/>
</dbReference>
<keyword evidence="3" id="KW-0597">Phosphoprotein</keyword>
<dbReference type="SMART" id="SM00387">
    <property type="entry name" value="HATPase_c"/>
    <property type="match status" value="1"/>
</dbReference>
<evidence type="ECO:0000256" key="1">
    <source>
        <dbReference type="ARBA" id="ARBA00000085"/>
    </source>
</evidence>
<dbReference type="InterPro" id="IPR035965">
    <property type="entry name" value="PAS-like_dom_sf"/>
</dbReference>
<dbReference type="PANTHER" id="PTHR43047">
    <property type="entry name" value="TWO-COMPONENT HISTIDINE PROTEIN KINASE"/>
    <property type="match status" value="1"/>
</dbReference>
<accession>A0A1Y6BN59</accession>
<feature type="domain" description="PAS" evidence="8">
    <location>
        <begin position="261"/>
        <end position="287"/>
    </location>
</feature>
<keyword evidence="6" id="KW-0472">Membrane</keyword>
<dbReference type="Proteomes" id="UP000192917">
    <property type="component" value="Unassembled WGS sequence"/>
</dbReference>
<dbReference type="Gene3D" id="3.30.450.20">
    <property type="entry name" value="PAS domain"/>
    <property type="match status" value="1"/>
</dbReference>
<evidence type="ECO:0000259" key="8">
    <source>
        <dbReference type="PROSITE" id="PS50112"/>
    </source>
</evidence>
<proteinExistence type="predicted"/>
<dbReference type="FunFam" id="3.30.565.10:FF:000006">
    <property type="entry name" value="Sensor histidine kinase WalK"/>
    <property type="match status" value="1"/>
</dbReference>
<dbReference type="InterPro" id="IPR005467">
    <property type="entry name" value="His_kinase_dom"/>
</dbReference>
<dbReference type="Pfam" id="PF03707">
    <property type="entry name" value="MHYT"/>
    <property type="match status" value="3"/>
</dbReference>
<dbReference type="CDD" id="cd16922">
    <property type="entry name" value="HATPase_EvgS-ArcB-TorS-like"/>
    <property type="match status" value="1"/>
</dbReference>
<dbReference type="SMART" id="SM00388">
    <property type="entry name" value="HisKA"/>
    <property type="match status" value="1"/>
</dbReference>
<feature type="transmembrane region" description="Helical" evidence="6">
    <location>
        <begin position="115"/>
        <end position="138"/>
    </location>
</feature>
<evidence type="ECO:0000313" key="10">
    <source>
        <dbReference type="EMBL" id="SMF16440.1"/>
    </source>
</evidence>
<evidence type="ECO:0000259" key="7">
    <source>
        <dbReference type="PROSITE" id="PS50109"/>
    </source>
</evidence>
<feature type="transmembrane region" description="Helical" evidence="6">
    <location>
        <begin position="51"/>
        <end position="84"/>
    </location>
</feature>
<evidence type="ECO:0000259" key="9">
    <source>
        <dbReference type="PROSITE" id="PS50924"/>
    </source>
</evidence>
<dbReference type="SUPFAM" id="SSF55785">
    <property type="entry name" value="PYP-like sensor domain (PAS domain)"/>
    <property type="match status" value="1"/>
</dbReference>
<dbReference type="SUPFAM" id="SSF55874">
    <property type="entry name" value="ATPase domain of HSP90 chaperone/DNA topoisomerase II/histidine kinase"/>
    <property type="match status" value="1"/>
</dbReference>
<evidence type="ECO:0000256" key="6">
    <source>
        <dbReference type="PROSITE-ProRule" id="PRU00244"/>
    </source>
</evidence>
<protein>
    <recommendedName>
        <fullName evidence="2">histidine kinase</fullName>
        <ecNumber evidence="2">2.7.13.3</ecNumber>
    </recommendedName>
</protein>
<feature type="transmembrane region" description="Helical" evidence="6">
    <location>
        <begin position="150"/>
        <end position="171"/>
    </location>
</feature>
<dbReference type="Pfam" id="PF08448">
    <property type="entry name" value="PAS_4"/>
    <property type="match status" value="1"/>
</dbReference>
<evidence type="ECO:0000256" key="4">
    <source>
        <dbReference type="ARBA" id="ARBA00022679"/>
    </source>
</evidence>
<evidence type="ECO:0000256" key="2">
    <source>
        <dbReference type="ARBA" id="ARBA00012438"/>
    </source>
</evidence>
<feature type="domain" description="Histidine kinase" evidence="7">
    <location>
        <begin position="401"/>
        <end position="621"/>
    </location>
</feature>
<dbReference type="CDD" id="cd00082">
    <property type="entry name" value="HisKA"/>
    <property type="match status" value="1"/>
</dbReference>
<dbReference type="Pfam" id="PF02518">
    <property type="entry name" value="HATPase_c"/>
    <property type="match status" value="1"/>
</dbReference>
<dbReference type="EMBL" id="FWZX01000006">
    <property type="protein sequence ID" value="SMF16440.1"/>
    <property type="molecule type" value="Genomic_DNA"/>
</dbReference>
<dbReference type="AlphaFoldDB" id="A0A1Y6BN59"/>
<sequence>MPAFDSPVAFCFTTAHDRGLVVLAILVAILASFTALQVAQQVASSRGLTKLVWLAAASAAIGGGIWSMHFIAMLAFTIPVYIAYDLPGTLVSLLIAVVVAGVGLAINAQRDAGRSALVVGGLVMGLGVAAMHYSGMAAMRMAARIVYDPWIFALSIAIAVVAATAALWLAFRARSLRYTLGASVLMGGAISGMHFTGMWAASFVPMATDQAVAGLTTPRIGLAVLIAVGTALILAIEFASVILHRRFDALSRREALALMRSEERLRALIENSSDLIFLVDRAGRIAYAAAERLGLDSRLLRDWDLASLFAGEDRTAVGAALAELAAGDGGRVTGSARLVDVEGRRRDFDFVGTDLRGHPAIEGFVFTLYDVTERARAARAMERAHALAEQASRAKSQFITNMSHELRTPLNAVIGFSEIMSTEAFGPLGSERYRDYARDIRKSGEHLLSVVNDILDIGRIEAGELALKEDETSLGELVEHARKLVAPAAERRAIRIDVELLDQPSLLGDPAKLRQVLINLLSNAVKFSNDGGRVLVAAHRRADGSLAIQVADQGIGIAKADLARIWQPFVQADGSLARRYEGSGLGLPIARGLTELHGGSLGLVSEPGVGTTVTVSLPAGRLRELDAQSLAAL</sequence>
<dbReference type="RefSeq" id="WP_085122489.1">
    <property type="nucleotide sequence ID" value="NZ_FWZX01000006.1"/>
</dbReference>
<comment type="catalytic activity">
    <reaction evidence="1">
        <text>ATP + protein L-histidine = ADP + protein N-phospho-L-histidine.</text>
        <dbReference type="EC" id="2.7.13.3"/>
    </reaction>
</comment>
<dbReference type="PROSITE" id="PS50109">
    <property type="entry name" value="HIS_KIN"/>
    <property type="match status" value="1"/>
</dbReference>
<keyword evidence="4" id="KW-0808">Transferase</keyword>
<dbReference type="GO" id="GO:0000155">
    <property type="term" value="F:phosphorelay sensor kinase activity"/>
    <property type="evidence" value="ECO:0007669"/>
    <property type="project" value="InterPro"/>
</dbReference>
<organism evidence="10 11">
    <name type="scientific">Tistlia consotensis USBA 355</name>
    <dbReference type="NCBI Taxonomy" id="560819"/>
    <lineage>
        <taxon>Bacteria</taxon>
        <taxon>Pseudomonadati</taxon>
        <taxon>Pseudomonadota</taxon>
        <taxon>Alphaproteobacteria</taxon>
        <taxon>Rhodospirillales</taxon>
        <taxon>Rhodovibrionaceae</taxon>
        <taxon>Tistlia</taxon>
    </lineage>
</organism>
<dbReference type="InterPro" id="IPR036890">
    <property type="entry name" value="HATPase_C_sf"/>
</dbReference>
<keyword evidence="11" id="KW-1185">Reference proteome</keyword>
<feature type="domain" description="MHYT" evidence="9">
    <location>
        <begin position="16"/>
        <end position="204"/>
    </location>
</feature>
<keyword evidence="6" id="KW-1133">Transmembrane helix</keyword>
<dbReference type="InterPro" id="IPR003594">
    <property type="entry name" value="HATPase_dom"/>
</dbReference>
<dbReference type="Gene3D" id="1.10.287.130">
    <property type="match status" value="1"/>
</dbReference>
<dbReference type="PROSITE" id="PS50112">
    <property type="entry name" value="PAS"/>
    <property type="match status" value="1"/>
</dbReference>
<feature type="transmembrane region" description="Helical" evidence="6">
    <location>
        <begin position="178"/>
        <end position="200"/>
    </location>
</feature>
<evidence type="ECO:0000256" key="3">
    <source>
        <dbReference type="ARBA" id="ARBA00022553"/>
    </source>
</evidence>
<dbReference type="GO" id="GO:0016020">
    <property type="term" value="C:membrane"/>
    <property type="evidence" value="ECO:0007669"/>
    <property type="project" value="UniProtKB-UniRule"/>
</dbReference>
<evidence type="ECO:0000256" key="5">
    <source>
        <dbReference type="ARBA" id="ARBA00022777"/>
    </source>
</evidence>
<dbReference type="SMART" id="SM00091">
    <property type="entry name" value="PAS"/>
    <property type="match status" value="1"/>
</dbReference>
<dbReference type="InterPro" id="IPR013656">
    <property type="entry name" value="PAS_4"/>
</dbReference>
<dbReference type="InterPro" id="IPR003661">
    <property type="entry name" value="HisK_dim/P_dom"/>
</dbReference>